<dbReference type="InterPro" id="IPR001387">
    <property type="entry name" value="Cro/C1-type_HTH"/>
</dbReference>
<comment type="caution">
    <text evidence="2">The sequence shown here is derived from an EMBL/GenBank/DDBJ whole genome shotgun (WGS) entry which is preliminary data.</text>
</comment>
<accession>A0ABV9UAI7</accession>
<evidence type="ECO:0000313" key="3">
    <source>
        <dbReference type="Proteomes" id="UP001595872"/>
    </source>
</evidence>
<dbReference type="SMART" id="SM00530">
    <property type="entry name" value="HTH_XRE"/>
    <property type="match status" value="1"/>
</dbReference>
<gene>
    <name evidence="2" type="ORF">ACFPCY_34975</name>
</gene>
<dbReference type="PROSITE" id="PS50943">
    <property type="entry name" value="HTH_CROC1"/>
    <property type="match status" value="1"/>
</dbReference>
<name>A0ABV9UAI7_9ACTN</name>
<dbReference type="Pfam" id="PF01381">
    <property type="entry name" value="HTH_3"/>
    <property type="match status" value="1"/>
</dbReference>
<evidence type="ECO:0000313" key="2">
    <source>
        <dbReference type="EMBL" id="MFC4912548.1"/>
    </source>
</evidence>
<feature type="domain" description="HTH cro/C1-type" evidence="1">
    <location>
        <begin position="15"/>
        <end position="69"/>
    </location>
</feature>
<keyword evidence="3" id="KW-1185">Reference proteome</keyword>
<dbReference type="EMBL" id="JBHSIT010000012">
    <property type="protein sequence ID" value="MFC4912548.1"/>
    <property type="molecule type" value="Genomic_DNA"/>
</dbReference>
<dbReference type="Proteomes" id="UP001595872">
    <property type="component" value="Unassembled WGS sequence"/>
</dbReference>
<organism evidence="2 3">
    <name type="scientific">Actinomadura gamaensis</name>
    <dbReference type="NCBI Taxonomy" id="1763541"/>
    <lineage>
        <taxon>Bacteria</taxon>
        <taxon>Bacillati</taxon>
        <taxon>Actinomycetota</taxon>
        <taxon>Actinomycetes</taxon>
        <taxon>Streptosporangiales</taxon>
        <taxon>Thermomonosporaceae</taxon>
        <taxon>Actinomadura</taxon>
    </lineage>
</organism>
<dbReference type="SUPFAM" id="SSF47413">
    <property type="entry name" value="lambda repressor-like DNA-binding domains"/>
    <property type="match status" value="1"/>
</dbReference>
<dbReference type="Gene3D" id="1.10.260.40">
    <property type="entry name" value="lambda repressor-like DNA-binding domains"/>
    <property type="match status" value="1"/>
</dbReference>
<evidence type="ECO:0000259" key="1">
    <source>
        <dbReference type="PROSITE" id="PS50943"/>
    </source>
</evidence>
<sequence>MRRVPKRLAHEPQAVTYLREQAGLNKTRLAEQCSVSLSLISEIERGTRSASESLMTRMAEVFECPPVLLKRRAD</sequence>
<dbReference type="InterPro" id="IPR010982">
    <property type="entry name" value="Lambda_DNA-bd_dom_sf"/>
</dbReference>
<dbReference type="RefSeq" id="WP_378262563.1">
    <property type="nucleotide sequence ID" value="NZ_JBHSIT010000012.1"/>
</dbReference>
<proteinExistence type="predicted"/>
<protein>
    <submittedName>
        <fullName evidence="2">Helix-turn-helix domain-containing protein</fullName>
    </submittedName>
</protein>
<dbReference type="CDD" id="cd00093">
    <property type="entry name" value="HTH_XRE"/>
    <property type="match status" value="1"/>
</dbReference>
<reference evidence="3" key="1">
    <citation type="journal article" date="2019" name="Int. J. Syst. Evol. Microbiol.">
        <title>The Global Catalogue of Microorganisms (GCM) 10K type strain sequencing project: providing services to taxonomists for standard genome sequencing and annotation.</title>
        <authorList>
            <consortium name="The Broad Institute Genomics Platform"/>
            <consortium name="The Broad Institute Genome Sequencing Center for Infectious Disease"/>
            <person name="Wu L."/>
            <person name="Ma J."/>
        </authorList>
    </citation>
    <scope>NUCLEOTIDE SEQUENCE [LARGE SCALE GENOMIC DNA]</scope>
    <source>
        <strain evidence="3">KLKA75</strain>
    </source>
</reference>